<gene>
    <name evidence="2" type="ORF">U9M48_009235</name>
</gene>
<accession>A0AAQ3SQR3</accession>
<evidence type="ECO:0000313" key="2">
    <source>
        <dbReference type="EMBL" id="WVZ59025.1"/>
    </source>
</evidence>
<sequence>MASAPLQTLDSRVFYSSNCVYRPFVRPPGPASYCAEAAFLLGTTPARGRVHRENRKKEARHRSTGWVEKSEMEGESRQPGGSHLASPPPPLLLVGRHKLRLFGAARASYLNFLPVQLIQDLPLVEISNRLDGSFLKYGAVAAKSADPTF</sequence>
<protein>
    <submittedName>
        <fullName evidence="2">Uncharacterized protein</fullName>
    </submittedName>
</protein>
<dbReference type="AlphaFoldDB" id="A0AAQ3SQR3"/>
<dbReference type="EMBL" id="CP144746">
    <property type="protein sequence ID" value="WVZ59025.1"/>
    <property type="molecule type" value="Genomic_DNA"/>
</dbReference>
<evidence type="ECO:0000256" key="1">
    <source>
        <dbReference type="SAM" id="MobiDB-lite"/>
    </source>
</evidence>
<name>A0AAQ3SQR3_PASNO</name>
<proteinExistence type="predicted"/>
<feature type="compositionally biased region" description="Basic residues" evidence="1">
    <location>
        <begin position="49"/>
        <end position="63"/>
    </location>
</feature>
<evidence type="ECO:0000313" key="3">
    <source>
        <dbReference type="Proteomes" id="UP001341281"/>
    </source>
</evidence>
<dbReference type="Proteomes" id="UP001341281">
    <property type="component" value="Chromosome 02"/>
</dbReference>
<keyword evidence="3" id="KW-1185">Reference proteome</keyword>
<feature type="region of interest" description="Disordered" evidence="1">
    <location>
        <begin position="49"/>
        <end position="88"/>
    </location>
</feature>
<reference evidence="2 3" key="1">
    <citation type="submission" date="2024-02" db="EMBL/GenBank/DDBJ databases">
        <title>High-quality chromosome-scale genome assembly of Pensacola bahiagrass (Paspalum notatum Flugge var. saurae).</title>
        <authorList>
            <person name="Vega J.M."/>
            <person name="Podio M."/>
            <person name="Orjuela J."/>
            <person name="Siena L.A."/>
            <person name="Pessino S.C."/>
            <person name="Combes M.C."/>
            <person name="Mariac C."/>
            <person name="Albertini E."/>
            <person name="Pupilli F."/>
            <person name="Ortiz J.P.A."/>
            <person name="Leblanc O."/>
        </authorList>
    </citation>
    <scope>NUCLEOTIDE SEQUENCE [LARGE SCALE GENOMIC DNA]</scope>
    <source>
        <strain evidence="2">R1</strain>
        <tissue evidence="2">Leaf</tissue>
    </source>
</reference>
<organism evidence="2 3">
    <name type="scientific">Paspalum notatum var. saurae</name>
    <dbReference type="NCBI Taxonomy" id="547442"/>
    <lineage>
        <taxon>Eukaryota</taxon>
        <taxon>Viridiplantae</taxon>
        <taxon>Streptophyta</taxon>
        <taxon>Embryophyta</taxon>
        <taxon>Tracheophyta</taxon>
        <taxon>Spermatophyta</taxon>
        <taxon>Magnoliopsida</taxon>
        <taxon>Liliopsida</taxon>
        <taxon>Poales</taxon>
        <taxon>Poaceae</taxon>
        <taxon>PACMAD clade</taxon>
        <taxon>Panicoideae</taxon>
        <taxon>Andropogonodae</taxon>
        <taxon>Paspaleae</taxon>
        <taxon>Paspalinae</taxon>
        <taxon>Paspalum</taxon>
    </lineage>
</organism>